<evidence type="ECO:0000313" key="2">
    <source>
        <dbReference type="Proteomes" id="UP001152531"/>
    </source>
</evidence>
<evidence type="ECO:0000313" key="1">
    <source>
        <dbReference type="EMBL" id="CAH6718186.1"/>
    </source>
</evidence>
<organism evidence="1 2">
    <name type="scientific">[Candida] jaroonii</name>
    <dbReference type="NCBI Taxonomy" id="467808"/>
    <lineage>
        <taxon>Eukaryota</taxon>
        <taxon>Fungi</taxon>
        <taxon>Dikarya</taxon>
        <taxon>Ascomycota</taxon>
        <taxon>Saccharomycotina</taxon>
        <taxon>Pichiomycetes</taxon>
        <taxon>Debaryomycetaceae</taxon>
        <taxon>Yamadazyma</taxon>
    </lineage>
</organism>
<name>A0ACA9XZV9_9ASCO</name>
<reference evidence="1" key="1">
    <citation type="submission" date="2022-06" db="EMBL/GenBank/DDBJ databases">
        <authorList>
            <person name="Legras J.-L."/>
            <person name="Devillers H."/>
            <person name="Grondin C."/>
        </authorList>
    </citation>
    <scope>NUCLEOTIDE SEQUENCE</scope>
    <source>
        <strain evidence="1">CLIB 1444</strain>
    </source>
</reference>
<keyword evidence="2" id="KW-1185">Reference proteome</keyword>
<accession>A0ACA9XZV9</accession>
<dbReference type="Proteomes" id="UP001152531">
    <property type="component" value="Unassembled WGS sequence"/>
</dbReference>
<protein>
    <submittedName>
        <fullName evidence="1">E3 ubiquitin-protein ligase Hel1p</fullName>
    </submittedName>
</protein>
<dbReference type="EMBL" id="CALSDN010000001">
    <property type="protein sequence ID" value="CAH6718186.1"/>
    <property type="molecule type" value="Genomic_DNA"/>
</dbReference>
<proteinExistence type="predicted"/>
<comment type="caution">
    <text evidence="1">The sequence shown here is derived from an EMBL/GenBank/DDBJ whole genome shotgun (WGS) entry which is preliminary data.</text>
</comment>
<sequence>MSEEGSIDYDFDEDEASDFSFESDYDDQNDNMIDTPIESPKDKTDISKLAKFKKWTTKEFINENFINAAVKLQNLQLPQCNLEDLLIMLHQLKWQSEEVINNYYDNYDKLMNDCGIPKVKNNVIKEKLEYSCPICCEEYDNIKTFQLSCGHEYCINCYHSYLKTQLTNGQLIRCIDTSCNLTIPHLLTQEIFDLFSQDVRDPAQDFFEVPTANSKYAHNMLLSSAARSYINSKKSKYKWCPAPDCENLVELVDNYALHLDNDDDDFDEYLSDEESTLLDPSTNNVKDKSKSPSVDRPIDISLTPIVSCGTDHQFCYNCQYENHLPCPCNIVRSWIKKCKDDSETANWIEANTHNCPKCLNSIEKNGGCNHMTCRTCNYEFCWICFKEWSIHGSQFFKCNNFDKSEKDAIELNQKQKRVSLQRYLHYYKRFAVHESSMKGDMKALDKINQRMESFMSEQSKQNLSNLSWTDVQFLKDAFKALTNGRKTLKWSYCFGFYMKELIFAEVFEQTQEHLNRVVEDLSKIVEEINDKKNNDRSTELIMKNKKALISLTNAVTKGQQSLIQCAESGLKEERLKFDLSI</sequence>
<gene>
    <name evidence="1" type="ORF">CLIB1444_01S01046</name>
</gene>